<organism evidence="3 4">
    <name type="scientific">Phocaeicola coprocola</name>
    <dbReference type="NCBI Taxonomy" id="310298"/>
    <lineage>
        <taxon>Bacteria</taxon>
        <taxon>Pseudomonadati</taxon>
        <taxon>Bacteroidota</taxon>
        <taxon>Bacteroidia</taxon>
        <taxon>Bacteroidales</taxon>
        <taxon>Bacteroidaceae</taxon>
        <taxon>Phocaeicola</taxon>
    </lineage>
</organism>
<dbReference type="InterPro" id="IPR011089">
    <property type="entry name" value="GmrSD_C"/>
</dbReference>
<proteinExistence type="predicted"/>
<dbReference type="Proteomes" id="UP000285864">
    <property type="component" value="Unassembled WGS sequence"/>
</dbReference>
<dbReference type="Pfam" id="PF07510">
    <property type="entry name" value="GmrSD_C"/>
    <property type="match status" value="1"/>
</dbReference>
<protein>
    <submittedName>
        <fullName evidence="3">DUF262 domain-containing protein</fullName>
    </submittedName>
</protein>
<reference evidence="3 4" key="1">
    <citation type="submission" date="2018-08" db="EMBL/GenBank/DDBJ databases">
        <title>A genome reference for cultivated species of the human gut microbiota.</title>
        <authorList>
            <person name="Zou Y."/>
            <person name="Xue W."/>
            <person name="Luo G."/>
        </authorList>
    </citation>
    <scope>NUCLEOTIDE SEQUENCE [LARGE SCALE GENOMIC DNA]</scope>
    <source>
        <strain evidence="3 4">AF24-2</strain>
    </source>
</reference>
<dbReference type="PANTHER" id="PTHR35149:SF1">
    <property type="entry name" value="DUF5655 DOMAIN-CONTAINING PROTEIN"/>
    <property type="match status" value="1"/>
</dbReference>
<sequence length="650" mass="76511">MLYDCKRIMKSNYKEIGFGKQTIAKVFEEWYTVPSYQRHYVWESDNVCDLLEDFVANYIEHADEEYFLGSYIIQSKDNNNDLLDGQQRITTLFLLFAFLRDYEMASDEVKENCESLIFQKANKIRHIEERIRLSYEIRGNVKAFIEEFLMPSGSINLHWSEIEKKVSSKKENLSIQRMCNALICFKKFFTERVNIDLDAFLGFILNNVVMIYISADSLEDAFRLFSVMNDRGQKLSNADILKSSNLEKIDDDIDMNNYAREWEDMQEDFGNDFDRFLAYIRTMLLKKRPKMNLLDEYNKLIFKTGLIKQGKEFFDYVFKVYKDYNTLINLHDNEDSEYCTLIRILINCMPSTDWIPVVLAYGRKYGNSGLLIFTQKVACKNIADAVCGKVPSYRIDNLNNIINLIDESVDYQSVLNAKEFYSFDQNVFMANIQSEVYGRRYTYALLMMLEYKYKDKSEWKEFGTVSIEHILPQTPSANSRWVRDFNEEQRNYYTHRIGNLCLIGRTKNSSLGNLDYQEKLKKYFERSIGSFAHTQKIYKKYPSEWTPATVEENQQRVINDIREIFGIRDTCVSSKLTCSSIGFSELPQKEGMSYMAQQKAIYAKAYERWSDEDDQKLLSLYAKGKTVSELMQIFKRNRGAIESRIKKLTQ</sequence>
<evidence type="ECO:0000259" key="1">
    <source>
        <dbReference type="Pfam" id="PF03235"/>
    </source>
</evidence>
<evidence type="ECO:0000259" key="2">
    <source>
        <dbReference type="Pfam" id="PF07510"/>
    </source>
</evidence>
<evidence type="ECO:0000313" key="4">
    <source>
        <dbReference type="Proteomes" id="UP000285864"/>
    </source>
</evidence>
<gene>
    <name evidence="3" type="ORF">DWY20_06755</name>
</gene>
<feature type="domain" description="GmrSD restriction endonucleases C-terminal" evidence="2">
    <location>
        <begin position="440"/>
        <end position="556"/>
    </location>
</feature>
<dbReference type="PANTHER" id="PTHR35149">
    <property type="entry name" value="SLL5132 PROTEIN"/>
    <property type="match status" value="1"/>
</dbReference>
<dbReference type="AlphaFoldDB" id="A0A412GRP5"/>
<accession>A0A412GRP5</accession>
<comment type="caution">
    <text evidence="3">The sequence shown here is derived from an EMBL/GenBank/DDBJ whole genome shotgun (WGS) entry which is preliminary data.</text>
</comment>
<dbReference type="Pfam" id="PF03235">
    <property type="entry name" value="GmrSD_N"/>
    <property type="match status" value="1"/>
</dbReference>
<dbReference type="InterPro" id="IPR004919">
    <property type="entry name" value="GmrSD_N"/>
</dbReference>
<feature type="domain" description="GmrSD restriction endonucleases N-terminal" evidence="1">
    <location>
        <begin position="29"/>
        <end position="243"/>
    </location>
</feature>
<keyword evidence="4" id="KW-1185">Reference proteome</keyword>
<evidence type="ECO:0000313" key="3">
    <source>
        <dbReference type="EMBL" id="RGR97456.1"/>
    </source>
</evidence>
<dbReference type="EMBL" id="QRUU01000022">
    <property type="protein sequence ID" value="RGR97456.1"/>
    <property type="molecule type" value="Genomic_DNA"/>
</dbReference>
<dbReference type="Gene3D" id="1.10.10.60">
    <property type="entry name" value="Homeodomain-like"/>
    <property type="match status" value="1"/>
</dbReference>
<name>A0A412GRP5_9BACT</name>